<sequence length="66" mass="8053">MSFNYHNRLKIDDFARNFVMHCNRLLLKLKKINIGFLVQNFPLSEFKNLVIKKRISQFKLKIKKDR</sequence>
<keyword evidence="2" id="KW-1185">Reference proteome</keyword>
<dbReference type="AlphaFoldDB" id="A0A3M7QVB1"/>
<name>A0A3M7QVB1_BRAPC</name>
<protein>
    <submittedName>
        <fullName evidence="1">Uncharacterized protein</fullName>
    </submittedName>
</protein>
<dbReference type="EMBL" id="REGN01005094">
    <property type="protein sequence ID" value="RNA14895.1"/>
    <property type="molecule type" value="Genomic_DNA"/>
</dbReference>
<evidence type="ECO:0000313" key="2">
    <source>
        <dbReference type="Proteomes" id="UP000276133"/>
    </source>
</evidence>
<reference evidence="1 2" key="1">
    <citation type="journal article" date="2018" name="Sci. Rep.">
        <title>Genomic signatures of local adaptation to the degree of environmental predictability in rotifers.</title>
        <authorList>
            <person name="Franch-Gras L."/>
            <person name="Hahn C."/>
            <person name="Garcia-Roger E.M."/>
            <person name="Carmona M.J."/>
            <person name="Serra M."/>
            <person name="Gomez A."/>
        </authorList>
    </citation>
    <scope>NUCLEOTIDE SEQUENCE [LARGE SCALE GENOMIC DNA]</scope>
    <source>
        <strain evidence="1">HYR1</strain>
    </source>
</reference>
<comment type="caution">
    <text evidence="1">The sequence shown here is derived from an EMBL/GenBank/DDBJ whole genome shotgun (WGS) entry which is preliminary data.</text>
</comment>
<proteinExistence type="predicted"/>
<evidence type="ECO:0000313" key="1">
    <source>
        <dbReference type="EMBL" id="RNA14895.1"/>
    </source>
</evidence>
<organism evidence="1 2">
    <name type="scientific">Brachionus plicatilis</name>
    <name type="common">Marine rotifer</name>
    <name type="synonym">Brachionus muelleri</name>
    <dbReference type="NCBI Taxonomy" id="10195"/>
    <lineage>
        <taxon>Eukaryota</taxon>
        <taxon>Metazoa</taxon>
        <taxon>Spiralia</taxon>
        <taxon>Gnathifera</taxon>
        <taxon>Rotifera</taxon>
        <taxon>Eurotatoria</taxon>
        <taxon>Monogononta</taxon>
        <taxon>Pseudotrocha</taxon>
        <taxon>Ploima</taxon>
        <taxon>Brachionidae</taxon>
        <taxon>Brachionus</taxon>
    </lineage>
</organism>
<dbReference type="Proteomes" id="UP000276133">
    <property type="component" value="Unassembled WGS sequence"/>
</dbReference>
<gene>
    <name evidence="1" type="ORF">BpHYR1_017786</name>
</gene>
<accession>A0A3M7QVB1</accession>